<dbReference type="Pfam" id="PF13193">
    <property type="entry name" value="AMP-binding_C"/>
    <property type="match status" value="1"/>
</dbReference>
<accession>A0A8X8DFY0</accession>
<evidence type="ECO:0000313" key="7">
    <source>
        <dbReference type="EMBL" id="KAG6790009.1"/>
    </source>
</evidence>
<dbReference type="AlphaFoldDB" id="A0A8X8DFY0"/>
<feature type="transmembrane region" description="Helical" evidence="4">
    <location>
        <begin position="143"/>
        <end position="164"/>
    </location>
</feature>
<feature type="region of interest" description="Disordered" evidence="3">
    <location>
        <begin position="1"/>
        <end position="27"/>
    </location>
</feature>
<organism evidence="7 8">
    <name type="scientific">Populus tomentosa</name>
    <name type="common">Chinese white poplar</name>
    <dbReference type="NCBI Taxonomy" id="118781"/>
    <lineage>
        <taxon>Eukaryota</taxon>
        <taxon>Viridiplantae</taxon>
        <taxon>Streptophyta</taxon>
        <taxon>Embryophyta</taxon>
        <taxon>Tracheophyta</taxon>
        <taxon>Spermatophyta</taxon>
        <taxon>Magnoliopsida</taxon>
        <taxon>eudicotyledons</taxon>
        <taxon>Gunneridae</taxon>
        <taxon>Pentapetalae</taxon>
        <taxon>rosids</taxon>
        <taxon>fabids</taxon>
        <taxon>Malpighiales</taxon>
        <taxon>Salicaceae</taxon>
        <taxon>Saliceae</taxon>
        <taxon>Populus</taxon>
    </lineage>
</organism>
<protein>
    <submittedName>
        <fullName evidence="7">Uncharacterized protein</fullName>
    </submittedName>
</protein>
<dbReference type="PANTHER" id="PTHR24096">
    <property type="entry name" value="LONG-CHAIN-FATTY-ACID--COA LIGASE"/>
    <property type="match status" value="1"/>
</dbReference>
<feature type="domain" description="AMP-dependent synthetase/ligase" evidence="5">
    <location>
        <begin position="2"/>
        <end position="52"/>
    </location>
</feature>
<dbReference type="InterPro" id="IPR025110">
    <property type="entry name" value="AMP-bd_C"/>
</dbReference>
<dbReference type="PANTHER" id="PTHR24096:SF251">
    <property type="entry name" value="4-COUMARATE--COA LIGASE-LIKE 9"/>
    <property type="match status" value="1"/>
</dbReference>
<reference evidence="7" key="1">
    <citation type="journal article" date="2020" name="bioRxiv">
        <title>Hybrid origin of Populus tomentosa Carr. identified through genome sequencing and phylogenomic analysis.</title>
        <authorList>
            <person name="An X."/>
            <person name="Gao K."/>
            <person name="Chen Z."/>
            <person name="Li J."/>
            <person name="Yang X."/>
            <person name="Yang X."/>
            <person name="Zhou J."/>
            <person name="Guo T."/>
            <person name="Zhao T."/>
            <person name="Huang S."/>
            <person name="Miao D."/>
            <person name="Khan W.U."/>
            <person name="Rao P."/>
            <person name="Ye M."/>
            <person name="Lei B."/>
            <person name="Liao W."/>
            <person name="Wang J."/>
            <person name="Ji L."/>
            <person name="Li Y."/>
            <person name="Guo B."/>
            <person name="Mustafa N.S."/>
            <person name="Li S."/>
            <person name="Yun Q."/>
            <person name="Keller S.R."/>
            <person name="Mao J."/>
            <person name="Zhang R."/>
            <person name="Strauss S.H."/>
        </authorList>
    </citation>
    <scope>NUCLEOTIDE SEQUENCE</scope>
    <source>
        <strain evidence="7">GM15</strain>
        <tissue evidence="7">Leaf</tissue>
    </source>
</reference>
<keyword evidence="2" id="KW-0436">Ligase</keyword>
<comment type="caution">
    <text evidence="7">The sequence shown here is derived from an EMBL/GenBank/DDBJ whole genome shotgun (WGS) entry which is preliminary data.</text>
</comment>
<evidence type="ECO:0000259" key="5">
    <source>
        <dbReference type="Pfam" id="PF00501"/>
    </source>
</evidence>
<proteinExistence type="inferred from homology"/>
<evidence type="ECO:0000259" key="6">
    <source>
        <dbReference type="Pfam" id="PF13193"/>
    </source>
</evidence>
<dbReference type="EMBL" id="JAAWWB010000002">
    <property type="protein sequence ID" value="KAG6790009.1"/>
    <property type="molecule type" value="Genomic_DNA"/>
</dbReference>
<evidence type="ECO:0000256" key="2">
    <source>
        <dbReference type="ARBA" id="ARBA00022598"/>
    </source>
</evidence>
<gene>
    <name evidence="7" type="ORF">POTOM_006152</name>
</gene>
<dbReference type="Pfam" id="PF00501">
    <property type="entry name" value="AMP-binding"/>
    <property type="match status" value="1"/>
</dbReference>
<keyword evidence="4" id="KW-0812">Transmembrane</keyword>
<sequence>MKGYGLSEATGPVSRSNGPEEIRRWGSAGRLTPSCEAKIVDPDTSDSLPPGKFCDVAAGYAGDPGATSATLEPDGWLRTGDLCYIDKGYQVAPVELEQLLQSHPEIADAAVIPYPDEEAGRVPMAFLVKQPQSSINERGIMDFVAKQVFLISMLITIFPFKLLFGRTIQENKARSPCQFHTKEPRWENIEEGFEKLGFSSTAFIEDVICR</sequence>
<keyword evidence="8" id="KW-1185">Reference proteome</keyword>
<evidence type="ECO:0000256" key="4">
    <source>
        <dbReference type="SAM" id="Phobius"/>
    </source>
</evidence>
<keyword evidence="4" id="KW-1133">Transmembrane helix</keyword>
<keyword evidence="4" id="KW-0472">Membrane</keyword>
<evidence type="ECO:0000256" key="3">
    <source>
        <dbReference type="SAM" id="MobiDB-lite"/>
    </source>
</evidence>
<name>A0A8X8DFY0_POPTO</name>
<dbReference type="Proteomes" id="UP000886885">
    <property type="component" value="Chromosome 1D"/>
</dbReference>
<evidence type="ECO:0000256" key="1">
    <source>
        <dbReference type="ARBA" id="ARBA00006432"/>
    </source>
</evidence>
<dbReference type="GO" id="GO:0016405">
    <property type="term" value="F:CoA-ligase activity"/>
    <property type="evidence" value="ECO:0007669"/>
    <property type="project" value="TreeGrafter"/>
</dbReference>
<feature type="domain" description="AMP-binding enzyme C-terminal" evidence="6">
    <location>
        <begin position="95"/>
        <end position="147"/>
    </location>
</feature>
<dbReference type="InterPro" id="IPR000873">
    <property type="entry name" value="AMP-dep_synth/lig_dom"/>
</dbReference>
<dbReference type="OrthoDB" id="10253869at2759"/>
<evidence type="ECO:0000313" key="8">
    <source>
        <dbReference type="Proteomes" id="UP000886885"/>
    </source>
</evidence>
<comment type="similarity">
    <text evidence="1">Belongs to the ATP-dependent AMP-binding enzyme family.</text>
</comment>